<proteinExistence type="predicted"/>
<name>A0AAD6Z940_9AGAR</name>
<dbReference type="Proteomes" id="UP001218218">
    <property type="component" value="Unassembled WGS sequence"/>
</dbReference>
<evidence type="ECO:0000313" key="2">
    <source>
        <dbReference type="Proteomes" id="UP001218218"/>
    </source>
</evidence>
<organism evidence="1 2">
    <name type="scientific">Mycena albidolilacea</name>
    <dbReference type="NCBI Taxonomy" id="1033008"/>
    <lineage>
        <taxon>Eukaryota</taxon>
        <taxon>Fungi</taxon>
        <taxon>Dikarya</taxon>
        <taxon>Basidiomycota</taxon>
        <taxon>Agaricomycotina</taxon>
        <taxon>Agaricomycetes</taxon>
        <taxon>Agaricomycetidae</taxon>
        <taxon>Agaricales</taxon>
        <taxon>Marasmiineae</taxon>
        <taxon>Mycenaceae</taxon>
        <taxon>Mycena</taxon>
    </lineage>
</organism>
<protein>
    <submittedName>
        <fullName evidence="1">Uncharacterized protein</fullName>
    </submittedName>
</protein>
<sequence length="94" mass="10115">CSNLGANSTLQGIIARSANGVHENTSLNYQPPAALVELVRRKTAQIQSLRVGVLTSSRNLLTQAASMSDYKRFIVAIGSGEVWRVDRVDGACIE</sequence>
<comment type="caution">
    <text evidence="1">The sequence shown here is derived from an EMBL/GenBank/DDBJ whole genome shotgun (WGS) entry which is preliminary data.</text>
</comment>
<reference evidence="1" key="1">
    <citation type="submission" date="2023-03" db="EMBL/GenBank/DDBJ databases">
        <title>Massive genome expansion in bonnet fungi (Mycena s.s.) driven by repeated elements and novel gene families across ecological guilds.</title>
        <authorList>
            <consortium name="Lawrence Berkeley National Laboratory"/>
            <person name="Harder C.B."/>
            <person name="Miyauchi S."/>
            <person name="Viragh M."/>
            <person name="Kuo A."/>
            <person name="Thoen E."/>
            <person name="Andreopoulos B."/>
            <person name="Lu D."/>
            <person name="Skrede I."/>
            <person name="Drula E."/>
            <person name="Henrissat B."/>
            <person name="Morin E."/>
            <person name="Kohler A."/>
            <person name="Barry K."/>
            <person name="LaButti K."/>
            <person name="Morin E."/>
            <person name="Salamov A."/>
            <person name="Lipzen A."/>
            <person name="Mereny Z."/>
            <person name="Hegedus B."/>
            <person name="Baldrian P."/>
            <person name="Stursova M."/>
            <person name="Weitz H."/>
            <person name="Taylor A."/>
            <person name="Grigoriev I.V."/>
            <person name="Nagy L.G."/>
            <person name="Martin F."/>
            <person name="Kauserud H."/>
        </authorList>
    </citation>
    <scope>NUCLEOTIDE SEQUENCE</scope>
    <source>
        <strain evidence="1">CBHHK002</strain>
    </source>
</reference>
<dbReference type="EMBL" id="JARIHO010000074">
    <property type="protein sequence ID" value="KAJ7311727.1"/>
    <property type="molecule type" value="Genomic_DNA"/>
</dbReference>
<feature type="non-terminal residue" evidence="1">
    <location>
        <position position="1"/>
    </location>
</feature>
<keyword evidence="2" id="KW-1185">Reference proteome</keyword>
<accession>A0AAD6Z940</accession>
<evidence type="ECO:0000313" key="1">
    <source>
        <dbReference type="EMBL" id="KAJ7311727.1"/>
    </source>
</evidence>
<dbReference type="AlphaFoldDB" id="A0AAD6Z940"/>
<feature type="non-terminal residue" evidence="1">
    <location>
        <position position="94"/>
    </location>
</feature>
<gene>
    <name evidence="1" type="ORF">DFH08DRAFT_615485</name>
</gene>